<evidence type="ECO:0000256" key="10">
    <source>
        <dbReference type="RuleBase" id="RU003427"/>
    </source>
</evidence>
<accession>A0A2A9CMV2</accession>
<name>A0A2A9CMV2_9ACTN</name>
<dbReference type="Gene3D" id="3.40.50.10380">
    <property type="entry name" value="Malic enzyme, N-terminal domain"/>
    <property type="match status" value="1"/>
</dbReference>
<dbReference type="Gene3D" id="3.40.50.720">
    <property type="entry name" value="NAD(P)-binding Rossmann-like Domain"/>
    <property type="match status" value="1"/>
</dbReference>
<keyword evidence="4" id="KW-0520">NAD</keyword>
<evidence type="ECO:0000256" key="1">
    <source>
        <dbReference type="ARBA" id="ARBA00001936"/>
    </source>
</evidence>
<feature type="binding site" evidence="8">
    <location>
        <position position="471"/>
    </location>
    <ligand>
        <name>(S)-malate</name>
        <dbReference type="ChEBI" id="CHEBI:15589"/>
    </ligand>
</feature>
<gene>
    <name evidence="13" type="ORF">ATK74_0030</name>
</gene>
<dbReference type="Pfam" id="PF00390">
    <property type="entry name" value="malic"/>
    <property type="match status" value="1"/>
</dbReference>
<dbReference type="GO" id="GO:0006108">
    <property type="term" value="P:malate metabolic process"/>
    <property type="evidence" value="ECO:0007669"/>
    <property type="project" value="TreeGrafter"/>
</dbReference>
<proteinExistence type="inferred from homology"/>
<feature type="active site" description="Proton acceptor" evidence="7">
    <location>
        <position position="183"/>
    </location>
</feature>
<dbReference type="GO" id="GO:0046872">
    <property type="term" value="F:metal ion binding"/>
    <property type="evidence" value="ECO:0007669"/>
    <property type="project" value="UniProtKB-KW"/>
</dbReference>
<evidence type="ECO:0000259" key="12">
    <source>
        <dbReference type="SMART" id="SM01274"/>
    </source>
</evidence>
<evidence type="ECO:0000256" key="7">
    <source>
        <dbReference type="PIRSR" id="PIRSR000106-1"/>
    </source>
</evidence>
<dbReference type="InterPro" id="IPR036291">
    <property type="entry name" value="NAD(P)-bd_dom_sf"/>
</dbReference>
<evidence type="ECO:0000259" key="11">
    <source>
        <dbReference type="SMART" id="SM00919"/>
    </source>
</evidence>
<dbReference type="SUPFAM" id="SSF51735">
    <property type="entry name" value="NAD(P)-binding Rossmann-fold domains"/>
    <property type="match status" value="1"/>
</dbReference>
<evidence type="ECO:0000256" key="4">
    <source>
        <dbReference type="ARBA" id="ARBA00023027"/>
    </source>
</evidence>
<protein>
    <recommendedName>
        <fullName evidence="5">Putative malate oxidoreductase [NAD]</fullName>
    </recommendedName>
    <alternativeName>
        <fullName evidence="6">Malic enzyme</fullName>
    </alternativeName>
</protein>
<dbReference type="EMBL" id="PDJC01000001">
    <property type="protein sequence ID" value="PFG15511.1"/>
    <property type="molecule type" value="Genomic_DNA"/>
</dbReference>
<feature type="domain" description="Malic enzyme N-terminal" evidence="12">
    <location>
        <begin position="87"/>
        <end position="269"/>
    </location>
</feature>
<feature type="binding site" evidence="8">
    <location>
        <position position="427"/>
    </location>
    <ligand>
        <name>(S)-malate</name>
        <dbReference type="ChEBI" id="CHEBI:15589"/>
    </ligand>
</feature>
<evidence type="ECO:0000256" key="6">
    <source>
        <dbReference type="ARBA" id="ARBA00082317"/>
    </source>
</evidence>
<comment type="similarity">
    <text evidence="2 10">Belongs to the malic enzymes family.</text>
</comment>
<evidence type="ECO:0000256" key="5">
    <source>
        <dbReference type="ARBA" id="ARBA00073308"/>
    </source>
</evidence>
<feature type="binding site" evidence="9">
    <location>
        <position position="278"/>
    </location>
    <ligand>
        <name>a divalent metal cation</name>
        <dbReference type="ChEBI" id="CHEBI:60240"/>
    </ligand>
</feature>
<dbReference type="GO" id="GO:0016616">
    <property type="term" value="F:oxidoreductase activity, acting on the CH-OH group of donors, NAD or NADP as acceptor"/>
    <property type="evidence" value="ECO:0007669"/>
    <property type="project" value="InterPro"/>
</dbReference>
<dbReference type="FunFam" id="3.40.50.10380:FF:000001">
    <property type="entry name" value="NAD-dependent malic enzyme"/>
    <property type="match status" value="1"/>
</dbReference>
<organism evidence="13 14">
    <name type="scientific">Propionicimonas paludicola</name>
    <dbReference type="NCBI Taxonomy" id="185243"/>
    <lineage>
        <taxon>Bacteria</taxon>
        <taxon>Bacillati</taxon>
        <taxon>Actinomycetota</taxon>
        <taxon>Actinomycetes</taxon>
        <taxon>Propionibacteriales</taxon>
        <taxon>Nocardioidaceae</taxon>
        <taxon>Propionicimonas</taxon>
    </lineage>
</organism>
<reference evidence="13 14" key="1">
    <citation type="submission" date="2017-10" db="EMBL/GenBank/DDBJ databases">
        <title>Sequencing the genomes of 1000 actinobacteria strains.</title>
        <authorList>
            <person name="Klenk H.-P."/>
        </authorList>
    </citation>
    <scope>NUCLEOTIDE SEQUENCE [LARGE SCALE GENOMIC DNA]</scope>
    <source>
        <strain evidence="13 14">DSM 15597</strain>
    </source>
</reference>
<dbReference type="GO" id="GO:0051287">
    <property type="term" value="F:NAD binding"/>
    <property type="evidence" value="ECO:0007669"/>
    <property type="project" value="InterPro"/>
</dbReference>
<comment type="cofactor">
    <cofactor evidence="1">
        <name>Mn(2+)</name>
        <dbReference type="ChEBI" id="CHEBI:29035"/>
    </cofactor>
</comment>
<dbReference type="InterPro" id="IPR015884">
    <property type="entry name" value="Malic_enzyme_CS"/>
</dbReference>
<feature type="active site" description="Proton donor" evidence="7">
    <location>
        <position position="110"/>
    </location>
</feature>
<dbReference type="OrthoDB" id="3314528at2"/>
<dbReference type="InterPro" id="IPR001891">
    <property type="entry name" value="Malic_OxRdtase"/>
</dbReference>
<comment type="caution">
    <text evidence="13">The sequence shown here is derived from an EMBL/GenBank/DDBJ whole genome shotgun (WGS) entry which is preliminary data.</text>
</comment>
<sequence>MRQVGFNLDTTSRDAVLQISARGRLVLVHPMANRGTAFTLGEREQLGLSGLLPSRVTTIEEQLRRTYAQYSRSPSPLAKFIQLTQLRDRNEVLFYRLLSEHLEEMLPIIYTPTIGEAIERFSHEYTGARAVFLSIDHPELVEQSLRDFELDADDVDLVVVTDSEGILGIGDQGIGGVQIALGKLGVYTAAAGIHPRRAIPIVLDVGTDNLGLLNSDLYLGERHARVRGERYDEFIDLFVQTVTRLFPNAMLHWEDFGAGNAHRILNRYTDEICTFNDDIQGTAAVVLAAVLAAVRLTGMPLAEHRVMIYGAGTAGVGVADLIREAFRRAGVSDDDAYRQFWAFNSRGLIVEDGKGVRDFQRPYARKRADVADWTVVDPARISLAEAVREVKPTILIGTSAQHGAFSEDVVRAMAEHCEQPIIMPLSNPTSRAEAQPSDLLEWTDGQALIATGSPFGTIRHGEIYHTIAQANNALIFPGLGLGVSVVRAERVTAEMIYAAADALAGLMNEYRPGASLLPSMSDLRVVAATIAKAVAETAEAQGLARRPMTNAIADIYQRMWKPEYPRLEILPPDSQN</sequence>
<dbReference type="SMART" id="SM01274">
    <property type="entry name" value="malic"/>
    <property type="match status" value="1"/>
</dbReference>
<evidence type="ECO:0000256" key="3">
    <source>
        <dbReference type="ARBA" id="ARBA00022723"/>
    </source>
</evidence>
<dbReference type="RefSeq" id="WP_098459138.1">
    <property type="nucleotide sequence ID" value="NZ_PDJC01000001.1"/>
</dbReference>
<dbReference type="InterPro" id="IPR037062">
    <property type="entry name" value="Malic_N_dom_sf"/>
</dbReference>
<evidence type="ECO:0000313" key="14">
    <source>
        <dbReference type="Proteomes" id="UP000226079"/>
    </source>
</evidence>
<dbReference type="Proteomes" id="UP000226079">
    <property type="component" value="Unassembled WGS sequence"/>
</dbReference>
<dbReference type="PROSITE" id="PS00331">
    <property type="entry name" value="MALIC_ENZYMES"/>
    <property type="match status" value="1"/>
</dbReference>
<keyword evidence="3 9" id="KW-0479">Metal-binding</keyword>
<feature type="domain" description="Malic enzyme NAD-binding" evidence="11">
    <location>
        <begin position="279"/>
        <end position="539"/>
    </location>
</feature>
<dbReference type="SMART" id="SM00919">
    <property type="entry name" value="Malic_M"/>
    <property type="match status" value="1"/>
</dbReference>
<comment type="cofactor">
    <cofactor evidence="9">
        <name>Mg(2+)</name>
        <dbReference type="ChEBI" id="CHEBI:18420"/>
    </cofactor>
    <cofactor evidence="9">
        <name>Mn(2+)</name>
        <dbReference type="ChEBI" id="CHEBI:29035"/>
    </cofactor>
    <text evidence="9">Divalent metal cations. Prefers magnesium or manganese.</text>
</comment>
<evidence type="ECO:0000256" key="2">
    <source>
        <dbReference type="ARBA" id="ARBA00008785"/>
    </source>
</evidence>
<dbReference type="AlphaFoldDB" id="A0A2A9CMV2"/>
<dbReference type="GO" id="GO:0005829">
    <property type="term" value="C:cytosol"/>
    <property type="evidence" value="ECO:0007669"/>
    <property type="project" value="TreeGrafter"/>
</dbReference>
<dbReference type="PANTHER" id="PTHR23406">
    <property type="entry name" value="MALIC ENZYME-RELATED"/>
    <property type="match status" value="1"/>
</dbReference>
<evidence type="ECO:0000313" key="13">
    <source>
        <dbReference type="EMBL" id="PFG15511.1"/>
    </source>
</evidence>
<feature type="binding site" evidence="9">
    <location>
        <position position="254"/>
    </location>
    <ligand>
        <name>a divalent metal cation</name>
        <dbReference type="ChEBI" id="CHEBI:60240"/>
    </ligand>
</feature>
<keyword evidence="14" id="KW-1185">Reference proteome</keyword>
<dbReference type="GO" id="GO:0004470">
    <property type="term" value="F:malic enzyme activity"/>
    <property type="evidence" value="ECO:0007669"/>
    <property type="project" value="InterPro"/>
</dbReference>
<dbReference type="InterPro" id="IPR012301">
    <property type="entry name" value="Malic_N_dom"/>
</dbReference>
<evidence type="ECO:0000256" key="9">
    <source>
        <dbReference type="PIRSR" id="PIRSR000106-3"/>
    </source>
</evidence>
<dbReference type="SUPFAM" id="SSF53223">
    <property type="entry name" value="Aminoacid dehydrogenase-like, N-terminal domain"/>
    <property type="match status" value="1"/>
</dbReference>
<dbReference type="InterPro" id="IPR012302">
    <property type="entry name" value="Malic_NAD-bd"/>
</dbReference>
<feature type="binding site" evidence="9">
    <location>
        <position position="255"/>
    </location>
    <ligand>
        <name>a divalent metal cation</name>
        <dbReference type="ChEBI" id="CHEBI:60240"/>
    </ligand>
</feature>
<dbReference type="PIRSF" id="PIRSF000106">
    <property type="entry name" value="ME"/>
    <property type="match status" value="1"/>
</dbReference>
<dbReference type="PANTHER" id="PTHR23406:SF34">
    <property type="entry name" value="NAD-DEPENDENT MALIC ENZYME, MITOCHONDRIAL"/>
    <property type="match status" value="1"/>
</dbReference>
<evidence type="ECO:0000256" key="8">
    <source>
        <dbReference type="PIRSR" id="PIRSR000106-2"/>
    </source>
</evidence>
<dbReference type="InterPro" id="IPR046346">
    <property type="entry name" value="Aminoacid_DH-like_N_sf"/>
</dbReference>
<dbReference type="PRINTS" id="PR00072">
    <property type="entry name" value="MALOXRDTASE"/>
</dbReference>
<dbReference type="NCBIfam" id="NF010052">
    <property type="entry name" value="PRK13529.1"/>
    <property type="match status" value="1"/>
</dbReference>
<dbReference type="Pfam" id="PF03949">
    <property type="entry name" value="Malic_M"/>
    <property type="match status" value="1"/>
</dbReference>